<sequence length="21" mass="2824">MHYFYYFNLKIIYYSRSYSHQ</sequence>
<name>A0A2P2QQD5_RHIMU</name>
<organism evidence="1">
    <name type="scientific">Rhizophora mucronata</name>
    <name type="common">Asiatic mangrove</name>
    <dbReference type="NCBI Taxonomy" id="61149"/>
    <lineage>
        <taxon>Eukaryota</taxon>
        <taxon>Viridiplantae</taxon>
        <taxon>Streptophyta</taxon>
        <taxon>Embryophyta</taxon>
        <taxon>Tracheophyta</taxon>
        <taxon>Spermatophyta</taxon>
        <taxon>Magnoliopsida</taxon>
        <taxon>eudicotyledons</taxon>
        <taxon>Gunneridae</taxon>
        <taxon>Pentapetalae</taxon>
        <taxon>rosids</taxon>
        <taxon>fabids</taxon>
        <taxon>Malpighiales</taxon>
        <taxon>Rhizophoraceae</taxon>
        <taxon>Rhizophora</taxon>
    </lineage>
</organism>
<reference evidence="1" key="1">
    <citation type="submission" date="2018-02" db="EMBL/GenBank/DDBJ databases">
        <title>Rhizophora mucronata_Transcriptome.</title>
        <authorList>
            <person name="Meera S.P."/>
            <person name="Sreeshan A."/>
            <person name="Augustine A."/>
        </authorList>
    </citation>
    <scope>NUCLEOTIDE SEQUENCE</scope>
    <source>
        <tissue evidence="1">Leaf</tissue>
    </source>
</reference>
<accession>A0A2P2QQD5</accession>
<dbReference type="EMBL" id="GGEC01088709">
    <property type="protein sequence ID" value="MBX69193.1"/>
    <property type="molecule type" value="Transcribed_RNA"/>
</dbReference>
<evidence type="ECO:0000313" key="1">
    <source>
        <dbReference type="EMBL" id="MBX69193.1"/>
    </source>
</evidence>
<proteinExistence type="predicted"/>
<protein>
    <submittedName>
        <fullName evidence="1">Uncharacterized protein</fullName>
    </submittedName>
</protein>
<dbReference type="AlphaFoldDB" id="A0A2P2QQD5"/>